<organism evidence="1 5">
    <name type="scientific">Ruthenibacterium lactatiformans</name>
    <dbReference type="NCBI Taxonomy" id="1550024"/>
    <lineage>
        <taxon>Bacteria</taxon>
        <taxon>Bacillati</taxon>
        <taxon>Bacillota</taxon>
        <taxon>Clostridia</taxon>
        <taxon>Eubacteriales</taxon>
        <taxon>Oscillospiraceae</taxon>
        <taxon>Ruthenibacterium</taxon>
    </lineage>
</organism>
<dbReference type="SUPFAM" id="SSF82771">
    <property type="entry name" value="GIY-YIG endonuclease"/>
    <property type="match status" value="1"/>
</dbReference>
<gene>
    <name evidence="2" type="ORF">ASJ35_09645</name>
    <name evidence="3" type="ORF">FYJ76_06180</name>
    <name evidence="4" type="ORF">GMD59_02065</name>
    <name evidence="1" type="ORF">TQ39_10680</name>
</gene>
<reference evidence="2 6" key="2">
    <citation type="submission" date="2015-10" db="EMBL/GenBank/DDBJ databases">
        <title>A novel member of the family Ruminococcaceae isolated from human faeces.</title>
        <authorList>
            <person name="Shkoporov A.N."/>
            <person name="Chaplin A.V."/>
            <person name="Motuzova O.V."/>
            <person name="Kafarskaia L.I."/>
            <person name="Efimov B.A."/>
        </authorList>
    </citation>
    <scope>NUCLEOTIDE SEQUENCE [LARGE SCALE GENOMIC DNA]</scope>
    <source>
        <strain evidence="2 6">668</strain>
    </source>
</reference>
<keyword evidence="5" id="KW-1185">Reference proteome</keyword>
<evidence type="ECO:0000313" key="7">
    <source>
        <dbReference type="Proteomes" id="UP000431913"/>
    </source>
</evidence>
<dbReference type="CDD" id="cd10451">
    <property type="entry name" value="GIY-YIG_LuxR_like"/>
    <property type="match status" value="1"/>
</dbReference>
<evidence type="ECO:0000313" key="6">
    <source>
        <dbReference type="Proteomes" id="UP000053433"/>
    </source>
</evidence>
<proteinExistence type="predicted"/>
<protein>
    <submittedName>
        <fullName evidence="3">GIY-YIG nuclease family protein</fullName>
    </submittedName>
</protein>
<evidence type="ECO:0000313" key="5">
    <source>
        <dbReference type="Proteomes" id="UP000032483"/>
    </source>
</evidence>
<dbReference type="Proteomes" id="UP000032483">
    <property type="component" value="Unassembled WGS sequence"/>
</dbReference>
<dbReference type="Proteomes" id="UP000053433">
    <property type="component" value="Unassembled WGS sequence"/>
</dbReference>
<dbReference type="InterPro" id="IPR035901">
    <property type="entry name" value="GIY-YIG_endonuc_sf"/>
</dbReference>
<evidence type="ECO:0000313" key="1">
    <source>
        <dbReference type="EMBL" id="KJF39678.1"/>
    </source>
</evidence>
<evidence type="ECO:0000313" key="2">
    <source>
        <dbReference type="EMBL" id="KUE76239.1"/>
    </source>
</evidence>
<reference evidence="1" key="1">
    <citation type="submission" date="2015-02" db="EMBL/GenBank/DDBJ databases">
        <title>A novel member of the family Ruminococcaceae isolated from human feces.</title>
        <authorList>
            <person name="Shkoporov A.N."/>
            <person name="Chaplin A.V."/>
            <person name="Motuzova O.V."/>
            <person name="Kafarskaia L.I."/>
            <person name="Khokhlova E.V."/>
            <person name="Efimov B.A."/>
        </authorList>
    </citation>
    <scope>NUCLEOTIDE SEQUENCE [LARGE SCALE GENOMIC DNA]</scope>
    <source>
        <strain evidence="1">585-1</strain>
    </source>
</reference>
<dbReference type="Proteomes" id="UP000431913">
    <property type="component" value="Unassembled WGS sequence"/>
</dbReference>
<evidence type="ECO:0000313" key="3">
    <source>
        <dbReference type="EMBL" id="MST91530.1"/>
    </source>
</evidence>
<accession>A0A0D8J1M1</accession>
<dbReference type="RefSeq" id="WP_050005509.1">
    <property type="nucleotide sequence ID" value="NZ_CAQJQL010000007.1"/>
</dbReference>
<comment type="caution">
    <text evidence="1">The sequence shown here is derived from an EMBL/GenBank/DDBJ whole genome shotgun (WGS) entry which is preliminary data.</text>
</comment>
<accession>A0A0W7TR79</accession>
<dbReference type="EMBL" id="LMUA01000011">
    <property type="protein sequence ID" value="KUE76239.1"/>
    <property type="molecule type" value="Genomic_DNA"/>
</dbReference>
<dbReference type="Gene3D" id="3.40.1440.10">
    <property type="entry name" value="GIY-YIG endonuclease"/>
    <property type="match status" value="1"/>
</dbReference>
<dbReference type="EMBL" id="JXXK01000014">
    <property type="protein sequence ID" value="KJF39678.1"/>
    <property type="molecule type" value="Genomic_DNA"/>
</dbReference>
<evidence type="ECO:0000313" key="4">
    <source>
        <dbReference type="EMBL" id="MTS26068.1"/>
    </source>
</evidence>
<dbReference type="EMBL" id="WMZU01000002">
    <property type="protein sequence ID" value="MTS26068.1"/>
    <property type="molecule type" value="Genomic_DNA"/>
</dbReference>
<dbReference type="GeneID" id="42857047"/>
<reference evidence="4 8" key="3">
    <citation type="journal article" date="2019" name="Nat. Med.">
        <title>A library of human gut bacterial isolates paired with longitudinal multiomics data enables mechanistic microbiome research.</title>
        <authorList>
            <person name="Poyet M."/>
            <person name="Groussin M."/>
            <person name="Gibbons S.M."/>
            <person name="Avila-Pacheco J."/>
            <person name="Jiang X."/>
            <person name="Kearney S.M."/>
            <person name="Perrotta A.R."/>
            <person name="Berdy B."/>
            <person name="Zhao S."/>
            <person name="Lieberman T.D."/>
            <person name="Swanson P.K."/>
            <person name="Smith M."/>
            <person name="Roesemann S."/>
            <person name="Alexander J.E."/>
            <person name="Rich S.A."/>
            <person name="Livny J."/>
            <person name="Vlamakis H."/>
            <person name="Clish C."/>
            <person name="Bullock K."/>
            <person name="Deik A."/>
            <person name="Scott J."/>
            <person name="Pierce K.A."/>
            <person name="Xavier R.J."/>
            <person name="Alm E.J."/>
        </authorList>
    </citation>
    <scope>NUCLEOTIDE SEQUENCE [LARGE SCALE GENOMIC DNA]</scope>
    <source>
        <strain evidence="4 8">BIOML-A4</strain>
    </source>
</reference>
<dbReference type="EMBL" id="VUNJ01000005">
    <property type="protein sequence ID" value="MST91530.1"/>
    <property type="molecule type" value="Genomic_DNA"/>
</dbReference>
<dbReference type="Proteomes" id="UP000472755">
    <property type="component" value="Unassembled WGS sequence"/>
</dbReference>
<sequence>MPSEARKRELKEQYKAMRPEMGVFVFRCVPTGKNYVGWTHDLKGTLNSLRFQLELGSCREKALQEAWRVHGGAAFCVDVLEKLPYDKDDETKTDYSEELTLLCRLWQEKLPDHEEVWRNRT</sequence>
<dbReference type="AlphaFoldDB" id="A0A0D8J1M1"/>
<reference evidence="3 7" key="4">
    <citation type="submission" date="2019-08" db="EMBL/GenBank/DDBJ databases">
        <title>In-depth cultivation of the pig gut microbiome towards novel bacterial diversity and tailored functional studies.</title>
        <authorList>
            <person name="Wylensek D."/>
            <person name="Hitch T.C.A."/>
            <person name="Clavel T."/>
        </authorList>
    </citation>
    <scope>NUCLEOTIDE SEQUENCE [LARGE SCALE GENOMIC DNA]</scope>
    <source>
        <strain evidence="3 7">WCA3-601-WT-6J</strain>
    </source>
</reference>
<evidence type="ECO:0000313" key="8">
    <source>
        <dbReference type="Proteomes" id="UP000472755"/>
    </source>
</evidence>
<name>A0A0D8J1M1_9FIRM</name>